<accession>A0AAF3J6D3</accession>
<reference evidence="2" key="1">
    <citation type="submission" date="2024-02" db="UniProtKB">
        <authorList>
            <consortium name="WormBaseParasite"/>
        </authorList>
    </citation>
    <scope>IDENTIFICATION</scope>
</reference>
<name>A0AAF3J6D3_9BILA</name>
<proteinExistence type="predicted"/>
<keyword evidence="1" id="KW-1185">Reference proteome</keyword>
<dbReference type="Proteomes" id="UP000887575">
    <property type="component" value="Unassembled WGS sequence"/>
</dbReference>
<dbReference type="AlphaFoldDB" id="A0AAF3J6D3"/>
<dbReference type="WBParaSite" id="MBELARI_LOCUS19026">
    <property type="protein sequence ID" value="MBELARI_LOCUS19026"/>
    <property type="gene ID" value="MBELARI_LOCUS19026"/>
</dbReference>
<protein>
    <submittedName>
        <fullName evidence="2">Major sperm protein</fullName>
    </submittedName>
</protein>
<organism evidence="1 2">
    <name type="scientific">Mesorhabditis belari</name>
    <dbReference type="NCBI Taxonomy" id="2138241"/>
    <lineage>
        <taxon>Eukaryota</taxon>
        <taxon>Metazoa</taxon>
        <taxon>Ecdysozoa</taxon>
        <taxon>Nematoda</taxon>
        <taxon>Chromadorea</taxon>
        <taxon>Rhabditida</taxon>
        <taxon>Rhabditina</taxon>
        <taxon>Rhabditomorpha</taxon>
        <taxon>Rhabditoidea</taxon>
        <taxon>Rhabditidae</taxon>
        <taxon>Mesorhabditinae</taxon>
        <taxon>Mesorhabditis</taxon>
    </lineage>
</organism>
<evidence type="ECO:0000313" key="2">
    <source>
        <dbReference type="WBParaSite" id="MBELARI_LOCUS19026"/>
    </source>
</evidence>
<sequence>MSSSSMETAIPRSGEMPDSELRITPRWMIFRPMNAFQQPVLSCFELENVDPFPIAFVIKGKDRHFPIVKHAHGLIAEKGKMKIEMLIPSRVEWPEDLHEMTNKRFRLVVSNLAISQSLYNTTPDSERSLVAREIFQRTAPLTRMYTKMSYVLIRPLDLSDETQKLNAQ</sequence>
<evidence type="ECO:0000313" key="1">
    <source>
        <dbReference type="Proteomes" id="UP000887575"/>
    </source>
</evidence>